<reference evidence="2" key="1">
    <citation type="journal article" date="2019" name="Int. J. Syst. Evol. Microbiol.">
        <title>The Global Catalogue of Microorganisms (GCM) 10K type strain sequencing project: providing services to taxonomists for standard genome sequencing and annotation.</title>
        <authorList>
            <consortium name="The Broad Institute Genomics Platform"/>
            <consortium name="The Broad Institute Genome Sequencing Center for Infectious Disease"/>
            <person name="Wu L."/>
            <person name="Ma J."/>
        </authorList>
    </citation>
    <scope>NUCLEOTIDE SEQUENCE [LARGE SCALE GENOMIC DNA]</scope>
    <source>
        <strain evidence="2">IBRC-M 10813</strain>
    </source>
</reference>
<proteinExistence type="predicted"/>
<dbReference type="Proteomes" id="UP001595843">
    <property type="component" value="Unassembled WGS sequence"/>
</dbReference>
<organism evidence="1 2">
    <name type="scientific">Salinithrix halophila</name>
    <dbReference type="NCBI Taxonomy" id="1485204"/>
    <lineage>
        <taxon>Bacteria</taxon>
        <taxon>Bacillati</taxon>
        <taxon>Bacillota</taxon>
        <taxon>Bacilli</taxon>
        <taxon>Bacillales</taxon>
        <taxon>Thermoactinomycetaceae</taxon>
        <taxon>Salinithrix</taxon>
    </lineage>
</organism>
<keyword evidence="2" id="KW-1185">Reference proteome</keyword>
<comment type="caution">
    <text evidence="1">The sequence shown here is derived from an EMBL/GenBank/DDBJ whole genome shotgun (WGS) entry which is preliminary data.</text>
</comment>
<evidence type="ECO:0000313" key="2">
    <source>
        <dbReference type="Proteomes" id="UP001595843"/>
    </source>
</evidence>
<evidence type="ECO:0000313" key="1">
    <source>
        <dbReference type="EMBL" id="MFC4077760.1"/>
    </source>
</evidence>
<accession>A0ABV8JHF7</accession>
<name>A0ABV8JHF7_9BACL</name>
<dbReference type="RefSeq" id="WP_380705599.1">
    <property type="nucleotide sequence ID" value="NZ_JBHSAP010000018.1"/>
</dbReference>
<protein>
    <submittedName>
        <fullName evidence="1">Uncharacterized protein</fullName>
    </submittedName>
</protein>
<dbReference type="EMBL" id="JBHSAP010000018">
    <property type="protein sequence ID" value="MFC4077760.1"/>
    <property type="molecule type" value="Genomic_DNA"/>
</dbReference>
<gene>
    <name evidence="1" type="ORF">ACFOUO_13225</name>
</gene>
<sequence length="52" mass="5819">MRKSSIKRLKNGRNVIVARQSATADNRQGGNSIAINAVEMAVIRVNNRIRNR</sequence>